<dbReference type="AlphaFoldDB" id="A0A542EBA9"/>
<dbReference type="SUPFAM" id="SSF54427">
    <property type="entry name" value="NTF2-like"/>
    <property type="match status" value="1"/>
</dbReference>
<keyword evidence="3" id="KW-1185">Reference proteome</keyword>
<evidence type="ECO:0000313" key="2">
    <source>
        <dbReference type="EMBL" id="TQJ12637.1"/>
    </source>
</evidence>
<dbReference type="EMBL" id="VFMM01000002">
    <property type="protein sequence ID" value="TQJ12637.1"/>
    <property type="molecule type" value="Genomic_DNA"/>
</dbReference>
<dbReference type="Pfam" id="PF12680">
    <property type="entry name" value="SnoaL_2"/>
    <property type="match status" value="1"/>
</dbReference>
<dbReference type="InterPro" id="IPR032710">
    <property type="entry name" value="NTF2-like_dom_sf"/>
</dbReference>
<gene>
    <name evidence="2" type="ORF">FB475_5585</name>
</gene>
<protein>
    <recommendedName>
        <fullName evidence="1">SnoaL-like domain-containing protein</fullName>
    </recommendedName>
</protein>
<name>A0A542EBA9_9ACTN</name>
<dbReference type="PANTHER" id="PTHR41252:SF1">
    <property type="entry name" value="BLR2505 PROTEIN"/>
    <property type="match status" value="1"/>
</dbReference>
<feature type="domain" description="SnoaL-like" evidence="1">
    <location>
        <begin position="30"/>
        <end position="135"/>
    </location>
</feature>
<accession>A0A542EBA9</accession>
<organism evidence="2 3">
    <name type="scientific">Kribbella jejuensis</name>
    <dbReference type="NCBI Taxonomy" id="236068"/>
    <lineage>
        <taxon>Bacteria</taxon>
        <taxon>Bacillati</taxon>
        <taxon>Actinomycetota</taxon>
        <taxon>Actinomycetes</taxon>
        <taxon>Propionibacteriales</taxon>
        <taxon>Kribbellaceae</taxon>
        <taxon>Kribbella</taxon>
    </lineage>
</organism>
<evidence type="ECO:0000313" key="3">
    <source>
        <dbReference type="Proteomes" id="UP000316298"/>
    </source>
</evidence>
<proteinExistence type="predicted"/>
<dbReference type="RefSeq" id="WP_344022044.1">
    <property type="nucleotide sequence ID" value="NZ_BAAAKA010000007.1"/>
</dbReference>
<dbReference type="PANTHER" id="PTHR41252">
    <property type="entry name" value="BLR2505 PROTEIN"/>
    <property type="match status" value="1"/>
</dbReference>
<dbReference type="Gene3D" id="3.10.450.50">
    <property type="match status" value="1"/>
</dbReference>
<dbReference type="Proteomes" id="UP000316298">
    <property type="component" value="Unassembled WGS sequence"/>
</dbReference>
<reference evidence="2 3" key="1">
    <citation type="submission" date="2019-06" db="EMBL/GenBank/DDBJ databases">
        <title>Sequencing the genomes of 1000 actinobacteria strains.</title>
        <authorList>
            <person name="Klenk H.-P."/>
        </authorList>
    </citation>
    <scope>NUCLEOTIDE SEQUENCE [LARGE SCALE GENOMIC DNA]</scope>
    <source>
        <strain evidence="2 3">DSM 17305</strain>
    </source>
</reference>
<comment type="caution">
    <text evidence="2">The sequence shown here is derived from an EMBL/GenBank/DDBJ whole genome shotgun (WGS) entry which is preliminary data.</text>
</comment>
<sequence>MRTTPESTRSQVSDDDVMAVMNRFYAAEAKYVAAAGGTDFTEVAALLDPEVVLYQAPGLPFTGTGTWRGHQGIQSFFDRFSELWQSMDVIDARSVVDGDTVVMLLHVRFRARTTGRTVDTRIAQVNTITNGRISEFRPYYWNPSAITKACS</sequence>
<dbReference type="InterPro" id="IPR037401">
    <property type="entry name" value="SnoaL-like"/>
</dbReference>
<evidence type="ECO:0000259" key="1">
    <source>
        <dbReference type="Pfam" id="PF12680"/>
    </source>
</evidence>